<evidence type="ECO:0000256" key="6">
    <source>
        <dbReference type="ARBA" id="ARBA00022989"/>
    </source>
</evidence>
<evidence type="ECO:0000256" key="14">
    <source>
        <dbReference type="SAM" id="Phobius"/>
    </source>
</evidence>
<comment type="subcellular location">
    <subcellularLocation>
        <location evidence="1">Cell membrane</location>
        <topology evidence="1">Multi-pass membrane protein</topology>
    </subcellularLocation>
</comment>
<feature type="compositionally biased region" description="Polar residues" evidence="13">
    <location>
        <begin position="346"/>
        <end position="360"/>
    </location>
</feature>
<keyword evidence="7" id="KW-0406">Ion transport</keyword>
<dbReference type="InterPro" id="IPR019594">
    <property type="entry name" value="Glu/Gly-bd"/>
</dbReference>
<dbReference type="PANTHER" id="PTHR42643">
    <property type="entry name" value="IONOTROPIC RECEPTOR 20A-RELATED"/>
    <property type="match status" value="1"/>
</dbReference>
<name>A0A423SBE3_PENVA</name>
<protein>
    <submittedName>
        <fullName evidence="18">CBN-GLR-5 protein</fullName>
    </submittedName>
</protein>
<dbReference type="AlphaFoldDB" id="A0A423SBE3"/>
<organism evidence="18 19">
    <name type="scientific">Penaeus vannamei</name>
    <name type="common">Whiteleg shrimp</name>
    <name type="synonym">Litopenaeus vannamei</name>
    <dbReference type="NCBI Taxonomy" id="6689"/>
    <lineage>
        <taxon>Eukaryota</taxon>
        <taxon>Metazoa</taxon>
        <taxon>Ecdysozoa</taxon>
        <taxon>Arthropoda</taxon>
        <taxon>Crustacea</taxon>
        <taxon>Multicrustacea</taxon>
        <taxon>Malacostraca</taxon>
        <taxon>Eumalacostraca</taxon>
        <taxon>Eucarida</taxon>
        <taxon>Decapoda</taxon>
        <taxon>Dendrobranchiata</taxon>
        <taxon>Penaeoidea</taxon>
        <taxon>Penaeidae</taxon>
        <taxon>Penaeus</taxon>
    </lineage>
</organism>
<sequence>MRRSRVAILVLMTFYHCLGQRDDEENIRLSSQSLFVADYVAFYGIKQVFRGAEATRSWLLISTHVIPKVLENTYFPIDSKLTVAKFSLDGRSATLWEIYQVDKQFKHRLVPVGRWVLSTDPVRGRSHVPSVRPGILTTGSEALPSSSNQSRQEHTDPSLGQERQERAIFSPGEEQSDNPVPSLTKTWTNNPATGDRRPESSVPSPVEVYDDFVPTSATSKAGDAIYKAFQTSPVAGQLSNYVTNPFWTQSSFTVPRHIREYPSGSTSHTTEVYQEKALSTAANVSSEDPVYSSVQTLHNSPFPSLVPTPSLTGLETQMPYQSQNRSQPASPTNAPKQSEDPKAASRNRQLNIPVSSPVQSENHEAASRNTQLDMPVSSPVQSDSGSSIPIRQNPEDVEGGLDAEWTPFMPQSTFSKVSIAKGVEVRERHMKFGVLEAPVDDPYLRRQDLTGIHFRCTTLQFPPMTLLTANGDGSVSVRGILGNVLNTLKSIMNFTYTCHAVKDGQFGAFVDGEWTGMVRERPSNEDYMWTVYTKQFEAGVWGLTVLLMAVLVLTFYLLTRFSPYEADVAPSEIVLTVVGFLFGQGTTLAFHTPAGRVLAMTALLLQVVLLAHYTSNLTSALTVGPPLPPYRSLKDVHDEPSITFGFLRGSINANHFRDSKSALNQEVWKGLKDEDLVPSYSAGMERVYREKYALMIWDISYTMNYGHDCRAFMLPESYFPIHTSFALAKGSPYIPIMNKVVLDIISSGIMTKWWRELTVTQADCNALVTAPIELKTILTPFLLVGLCIVASLGFLVAEVLAQRPPKAGRRRLI</sequence>
<evidence type="ECO:0000256" key="8">
    <source>
        <dbReference type="ARBA" id="ARBA00023136"/>
    </source>
</evidence>
<feature type="region of interest" description="Disordered" evidence="13">
    <location>
        <begin position="127"/>
        <end position="206"/>
    </location>
</feature>
<dbReference type="OrthoDB" id="6382689at2759"/>
<dbReference type="GO" id="GO:0005886">
    <property type="term" value="C:plasma membrane"/>
    <property type="evidence" value="ECO:0007669"/>
    <property type="project" value="UniProtKB-SubCell"/>
</dbReference>
<evidence type="ECO:0000256" key="10">
    <source>
        <dbReference type="ARBA" id="ARBA00023180"/>
    </source>
</evidence>
<keyword evidence="8 14" id="KW-0472">Membrane</keyword>
<comment type="similarity">
    <text evidence="2">Belongs to the glutamate-gated ion channel (TC 1.A.10.1) family.</text>
</comment>
<keyword evidence="15" id="KW-0732">Signal</keyword>
<evidence type="ECO:0000259" key="16">
    <source>
        <dbReference type="SMART" id="SM00079"/>
    </source>
</evidence>
<keyword evidence="3" id="KW-0813">Transport</keyword>
<dbReference type="SMART" id="SM00918">
    <property type="entry name" value="Lig_chan-Glu_bd"/>
    <property type="match status" value="1"/>
</dbReference>
<dbReference type="InterPro" id="IPR001320">
    <property type="entry name" value="Iontro_rcpt_C"/>
</dbReference>
<feature type="region of interest" description="Disordered" evidence="13">
    <location>
        <begin position="292"/>
        <end position="398"/>
    </location>
</feature>
<evidence type="ECO:0000259" key="17">
    <source>
        <dbReference type="SMART" id="SM00918"/>
    </source>
</evidence>
<dbReference type="EMBL" id="QCYY01004133">
    <property type="protein sequence ID" value="ROT61507.1"/>
    <property type="molecule type" value="Genomic_DNA"/>
</dbReference>
<feature type="domain" description="Ionotropic glutamate receptor L-glutamate and glycine-binding" evidence="17">
    <location>
        <begin position="463"/>
        <end position="521"/>
    </location>
</feature>
<keyword evidence="9" id="KW-0675">Receptor</keyword>
<keyword evidence="11" id="KW-1071">Ligand-gated ion channel</keyword>
<dbReference type="Gene3D" id="1.10.287.70">
    <property type="match status" value="1"/>
</dbReference>
<comment type="caution">
    <text evidence="18">The sequence shown here is derived from an EMBL/GenBank/DDBJ whole genome shotgun (WGS) entry which is preliminary data.</text>
</comment>
<evidence type="ECO:0000256" key="15">
    <source>
        <dbReference type="SAM" id="SignalP"/>
    </source>
</evidence>
<dbReference type="Pfam" id="PF00060">
    <property type="entry name" value="Lig_chan"/>
    <property type="match status" value="1"/>
</dbReference>
<feature type="compositionally biased region" description="Polar residues" evidence="13">
    <location>
        <begin position="292"/>
        <end position="336"/>
    </location>
</feature>
<feature type="chain" id="PRO_5019109407" evidence="15">
    <location>
        <begin position="20"/>
        <end position="813"/>
    </location>
</feature>
<feature type="transmembrane region" description="Helical" evidence="14">
    <location>
        <begin position="777"/>
        <end position="801"/>
    </location>
</feature>
<evidence type="ECO:0000313" key="18">
    <source>
        <dbReference type="EMBL" id="ROT61507.1"/>
    </source>
</evidence>
<keyword evidence="19" id="KW-1185">Reference proteome</keyword>
<feature type="compositionally biased region" description="Polar residues" evidence="13">
    <location>
        <begin position="177"/>
        <end position="192"/>
    </location>
</feature>
<keyword evidence="4" id="KW-1003">Cell membrane</keyword>
<evidence type="ECO:0000256" key="12">
    <source>
        <dbReference type="ARBA" id="ARBA00023303"/>
    </source>
</evidence>
<reference evidence="18 19" key="1">
    <citation type="submission" date="2018-04" db="EMBL/GenBank/DDBJ databases">
        <authorList>
            <person name="Zhang X."/>
            <person name="Yuan J."/>
            <person name="Li F."/>
            <person name="Xiang J."/>
        </authorList>
    </citation>
    <scope>NUCLEOTIDE SEQUENCE [LARGE SCALE GENOMIC DNA]</scope>
    <source>
        <tissue evidence="18">Muscle</tissue>
    </source>
</reference>
<keyword evidence="5 14" id="KW-0812">Transmembrane</keyword>
<accession>A0A423SBE3</accession>
<dbReference type="PANTHER" id="PTHR42643:SF24">
    <property type="entry name" value="IONOTROPIC RECEPTOR 60A"/>
    <property type="match status" value="1"/>
</dbReference>
<keyword evidence="10" id="KW-0325">Glycoprotein</keyword>
<keyword evidence="6 14" id="KW-1133">Transmembrane helix</keyword>
<evidence type="ECO:0000256" key="13">
    <source>
        <dbReference type="SAM" id="MobiDB-lite"/>
    </source>
</evidence>
<evidence type="ECO:0000256" key="11">
    <source>
        <dbReference type="ARBA" id="ARBA00023286"/>
    </source>
</evidence>
<dbReference type="GO" id="GO:0050906">
    <property type="term" value="P:detection of stimulus involved in sensory perception"/>
    <property type="evidence" value="ECO:0007669"/>
    <property type="project" value="UniProtKB-ARBA"/>
</dbReference>
<feature type="domain" description="Ionotropic glutamate receptor C-terminal" evidence="16">
    <location>
        <begin position="453"/>
        <end position="756"/>
    </location>
</feature>
<reference evidence="18 19" key="2">
    <citation type="submission" date="2019-01" db="EMBL/GenBank/DDBJ databases">
        <title>The decoding of complex shrimp genome reveals the adaptation for benthos swimmer, frequently molting mechanism and breeding impact on genome.</title>
        <authorList>
            <person name="Sun Y."/>
            <person name="Gao Y."/>
            <person name="Yu Y."/>
        </authorList>
    </citation>
    <scope>NUCLEOTIDE SEQUENCE [LARGE SCALE GENOMIC DNA]</scope>
    <source>
        <tissue evidence="18">Muscle</tissue>
    </source>
</reference>
<gene>
    <name evidence="18" type="ORF">C7M84_020717</name>
</gene>
<evidence type="ECO:0000256" key="2">
    <source>
        <dbReference type="ARBA" id="ARBA00008685"/>
    </source>
</evidence>
<dbReference type="Pfam" id="PF10613">
    <property type="entry name" value="Lig_chan-Glu_bd"/>
    <property type="match status" value="1"/>
</dbReference>
<evidence type="ECO:0000256" key="1">
    <source>
        <dbReference type="ARBA" id="ARBA00004651"/>
    </source>
</evidence>
<dbReference type="SUPFAM" id="SSF53850">
    <property type="entry name" value="Periplasmic binding protein-like II"/>
    <property type="match status" value="1"/>
</dbReference>
<dbReference type="GO" id="GO:0015276">
    <property type="term" value="F:ligand-gated monoatomic ion channel activity"/>
    <property type="evidence" value="ECO:0007669"/>
    <property type="project" value="InterPro"/>
</dbReference>
<dbReference type="SMART" id="SM00079">
    <property type="entry name" value="PBPe"/>
    <property type="match status" value="1"/>
</dbReference>
<evidence type="ECO:0000256" key="7">
    <source>
        <dbReference type="ARBA" id="ARBA00023065"/>
    </source>
</evidence>
<evidence type="ECO:0000256" key="3">
    <source>
        <dbReference type="ARBA" id="ARBA00022448"/>
    </source>
</evidence>
<feature type="transmembrane region" description="Helical" evidence="14">
    <location>
        <begin position="538"/>
        <end position="558"/>
    </location>
</feature>
<feature type="signal peptide" evidence="15">
    <location>
        <begin position="1"/>
        <end position="19"/>
    </location>
</feature>
<keyword evidence="12" id="KW-0407">Ion channel</keyword>
<evidence type="ECO:0000256" key="4">
    <source>
        <dbReference type="ARBA" id="ARBA00022475"/>
    </source>
</evidence>
<dbReference type="Proteomes" id="UP000283509">
    <property type="component" value="Unassembled WGS sequence"/>
</dbReference>
<dbReference type="InterPro" id="IPR052192">
    <property type="entry name" value="Insect_Ionotropic_Sensory_Rcpt"/>
</dbReference>
<evidence type="ECO:0000313" key="19">
    <source>
        <dbReference type="Proteomes" id="UP000283509"/>
    </source>
</evidence>
<proteinExistence type="inferred from homology"/>
<evidence type="ECO:0000256" key="9">
    <source>
        <dbReference type="ARBA" id="ARBA00023170"/>
    </source>
</evidence>
<evidence type="ECO:0000256" key="5">
    <source>
        <dbReference type="ARBA" id="ARBA00022692"/>
    </source>
</evidence>
<dbReference type="Gene3D" id="3.40.190.10">
    <property type="entry name" value="Periplasmic binding protein-like II"/>
    <property type="match status" value="1"/>
</dbReference>
<feature type="compositionally biased region" description="Polar residues" evidence="13">
    <location>
        <begin position="137"/>
        <end position="150"/>
    </location>
</feature>
<feature type="compositionally biased region" description="Basic and acidic residues" evidence="13">
    <location>
        <begin position="151"/>
        <end position="166"/>
    </location>
</feature>
<feature type="compositionally biased region" description="Low complexity" evidence="13">
    <location>
        <begin position="375"/>
        <end position="387"/>
    </location>
</feature>